<gene>
    <name evidence="1" type="ORF">IZO911_LOCUS45767</name>
    <name evidence="2" type="ORF">KXQ929_LOCUS48155</name>
</gene>
<evidence type="ECO:0000313" key="1">
    <source>
        <dbReference type="EMBL" id="CAF1518246.1"/>
    </source>
</evidence>
<proteinExistence type="predicted"/>
<name>A0A820L1L5_9BILA</name>
<organism evidence="2 3">
    <name type="scientific">Adineta steineri</name>
    <dbReference type="NCBI Taxonomy" id="433720"/>
    <lineage>
        <taxon>Eukaryota</taxon>
        <taxon>Metazoa</taxon>
        <taxon>Spiralia</taxon>
        <taxon>Gnathifera</taxon>
        <taxon>Rotifera</taxon>
        <taxon>Eurotatoria</taxon>
        <taxon>Bdelloidea</taxon>
        <taxon>Adinetida</taxon>
        <taxon>Adinetidae</taxon>
        <taxon>Adineta</taxon>
    </lineage>
</organism>
<sequence length="43" mass="5192">CPFYIYVCVSERFRRQLTYVLFVKVFKHCKQLQLAANEVEPQP</sequence>
<dbReference type="Proteomes" id="UP000663868">
    <property type="component" value="Unassembled WGS sequence"/>
</dbReference>
<comment type="caution">
    <text evidence="2">The sequence shown here is derived from an EMBL/GenBank/DDBJ whole genome shotgun (WGS) entry which is preliminary data.</text>
</comment>
<feature type="non-terminal residue" evidence="2">
    <location>
        <position position="1"/>
    </location>
</feature>
<dbReference type="EMBL" id="CAJNOE010005278">
    <property type="protein sequence ID" value="CAF1518246.1"/>
    <property type="molecule type" value="Genomic_DNA"/>
</dbReference>
<protein>
    <submittedName>
        <fullName evidence="2">Uncharacterized protein</fullName>
    </submittedName>
</protein>
<dbReference type="EMBL" id="CAJOBB010018439">
    <property type="protein sequence ID" value="CAF4349006.1"/>
    <property type="molecule type" value="Genomic_DNA"/>
</dbReference>
<dbReference type="Proteomes" id="UP000663860">
    <property type="component" value="Unassembled WGS sequence"/>
</dbReference>
<reference evidence="2" key="1">
    <citation type="submission" date="2021-02" db="EMBL/GenBank/DDBJ databases">
        <authorList>
            <person name="Nowell W R."/>
        </authorList>
    </citation>
    <scope>NUCLEOTIDE SEQUENCE</scope>
</reference>
<accession>A0A820L1L5</accession>
<dbReference type="AlphaFoldDB" id="A0A820L1L5"/>
<evidence type="ECO:0000313" key="2">
    <source>
        <dbReference type="EMBL" id="CAF4349006.1"/>
    </source>
</evidence>
<evidence type="ECO:0000313" key="3">
    <source>
        <dbReference type="Proteomes" id="UP000663868"/>
    </source>
</evidence>